<dbReference type="Gene3D" id="2.80.10.50">
    <property type="match status" value="1"/>
</dbReference>
<protein>
    <submittedName>
        <fullName evidence="3">RICIN domain-containing protein</fullName>
    </submittedName>
</protein>
<dbReference type="SUPFAM" id="SSF50370">
    <property type="entry name" value="Ricin B-like lectins"/>
    <property type="match status" value="1"/>
</dbReference>
<dbReference type="Proteomes" id="UP000730482">
    <property type="component" value="Unassembled WGS sequence"/>
</dbReference>
<dbReference type="Pfam" id="PF14200">
    <property type="entry name" value="RicinB_lectin_2"/>
    <property type="match status" value="1"/>
</dbReference>
<accession>A0ABS5KNY6</accession>
<dbReference type="PROSITE" id="PS50231">
    <property type="entry name" value="RICIN_B_LECTIN"/>
    <property type="match status" value="1"/>
</dbReference>
<keyword evidence="4" id="KW-1185">Reference proteome</keyword>
<keyword evidence="1" id="KW-0732">Signal</keyword>
<feature type="signal peptide" evidence="1">
    <location>
        <begin position="1"/>
        <end position="30"/>
    </location>
</feature>
<dbReference type="CDD" id="cd00161">
    <property type="entry name" value="beta-trefoil_Ricin-like"/>
    <property type="match status" value="1"/>
</dbReference>
<feature type="domain" description="Ricin B lectin" evidence="2">
    <location>
        <begin position="141"/>
        <end position="194"/>
    </location>
</feature>
<feature type="chain" id="PRO_5047290946" evidence="1">
    <location>
        <begin position="31"/>
        <end position="198"/>
    </location>
</feature>
<dbReference type="EMBL" id="JAAFYZ010000034">
    <property type="protein sequence ID" value="MBS2547742.1"/>
    <property type="molecule type" value="Genomic_DNA"/>
</dbReference>
<evidence type="ECO:0000313" key="3">
    <source>
        <dbReference type="EMBL" id="MBS2547742.1"/>
    </source>
</evidence>
<reference evidence="3 4" key="1">
    <citation type="submission" date="2020-02" db="EMBL/GenBank/DDBJ databases">
        <title>Acidophilic actinobacteria isolated from forest soil.</title>
        <authorList>
            <person name="Golinska P."/>
        </authorList>
    </citation>
    <scope>NUCLEOTIDE SEQUENCE [LARGE SCALE GENOMIC DNA]</scope>
    <source>
        <strain evidence="3 4">NL8</strain>
    </source>
</reference>
<comment type="caution">
    <text evidence="3">The sequence shown here is derived from an EMBL/GenBank/DDBJ whole genome shotgun (WGS) entry which is preliminary data.</text>
</comment>
<name>A0ABS5KNY6_9ACTN</name>
<gene>
    <name evidence="3" type="ORF">KGQ19_12780</name>
</gene>
<evidence type="ECO:0000259" key="2">
    <source>
        <dbReference type="Pfam" id="PF14200"/>
    </source>
</evidence>
<organism evidence="3 4">
    <name type="scientific">Catenulispora pinistramenti</name>
    <dbReference type="NCBI Taxonomy" id="2705254"/>
    <lineage>
        <taxon>Bacteria</taxon>
        <taxon>Bacillati</taxon>
        <taxon>Actinomycetota</taxon>
        <taxon>Actinomycetes</taxon>
        <taxon>Catenulisporales</taxon>
        <taxon>Catenulisporaceae</taxon>
        <taxon>Catenulispora</taxon>
    </lineage>
</organism>
<dbReference type="InterPro" id="IPR000772">
    <property type="entry name" value="Ricin_B_lectin"/>
</dbReference>
<proteinExistence type="predicted"/>
<sequence>MKIRHTFHTAVLAALVGLLLTLGSAVPAGAAADAAAHTPAAAAQHLAGQASPQTTYGYSIENRAGGAVCVSVVGDHGVALDECEMAGSTWKPIHEITANGLNYYQYQNNGTNYCLGVQGASSDAAPLTEGDCSGTSDHSQFWANSYIDGGFYTFINLHSGKCMGTQGSRTSIGTVVEQGACYTGSGTTQEWYSVTVTS</sequence>
<dbReference type="InterPro" id="IPR035992">
    <property type="entry name" value="Ricin_B-like_lectins"/>
</dbReference>
<evidence type="ECO:0000256" key="1">
    <source>
        <dbReference type="SAM" id="SignalP"/>
    </source>
</evidence>
<dbReference type="RefSeq" id="WP_212009323.1">
    <property type="nucleotide sequence ID" value="NZ_JAAFYZ010000034.1"/>
</dbReference>
<evidence type="ECO:0000313" key="4">
    <source>
        <dbReference type="Proteomes" id="UP000730482"/>
    </source>
</evidence>